<dbReference type="CDD" id="cd18042">
    <property type="entry name" value="DEXXQc_SETX"/>
    <property type="match status" value="1"/>
</dbReference>
<feature type="compositionally biased region" description="Basic and acidic residues" evidence="6">
    <location>
        <begin position="1046"/>
        <end position="1057"/>
    </location>
</feature>
<evidence type="ECO:0000313" key="11">
    <source>
        <dbReference type="Proteomes" id="UP001370490"/>
    </source>
</evidence>
<feature type="region of interest" description="Disordered" evidence="6">
    <location>
        <begin position="1471"/>
        <end position="1492"/>
    </location>
</feature>
<dbReference type="Pfam" id="PF13087">
    <property type="entry name" value="AAA_12"/>
    <property type="match status" value="1"/>
</dbReference>
<keyword evidence="5" id="KW-0175">Coiled coil</keyword>
<dbReference type="Proteomes" id="UP001370490">
    <property type="component" value="Unassembled WGS sequence"/>
</dbReference>
<keyword evidence="2" id="KW-0378">Hydrolase</keyword>
<dbReference type="FunFam" id="3.40.50.300:FF:000326">
    <property type="entry name" value="P-loop containing nucleoside triphosphate hydrolase"/>
    <property type="match status" value="1"/>
</dbReference>
<feature type="compositionally biased region" description="Polar residues" evidence="6">
    <location>
        <begin position="1479"/>
        <end position="1492"/>
    </location>
</feature>
<dbReference type="SUPFAM" id="SSF52540">
    <property type="entry name" value="P-loop containing nucleoside triphosphate hydrolases"/>
    <property type="match status" value="1"/>
</dbReference>
<feature type="compositionally biased region" description="Basic and acidic residues" evidence="6">
    <location>
        <begin position="2348"/>
        <end position="2359"/>
    </location>
</feature>
<dbReference type="InterPro" id="IPR041677">
    <property type="entry name" value="DNA2/NAM7_AAA_11"/>
</dbReference>
<sequence>MEKRISTRGELLERWRGIQQLEDEEDDATDIDSSSKRRHAFNFLICLPKENHIWCGFWDLMGPLLETFYNYFKDERQDSPLKLLWKRISGELRLCSQCICQYHQAQEMYYMEYDQSSIRPLLDTLQKLDEERVVQHLKEINTRVMLGKYEPALDNNEVVGVMFEVLMFPVLLDDQVLAMEFQTFIEAIDNSHELTLAGNQQYPGVYALLFLKSRRTRSIGLRLAGCMGKLRRAEDLELLQPLLKKYIGLLGKEGLPSTSENQRPRMQPERMTIWLGLKALLGFLEPAAFEEGVLERYPILLSIVLNHISDDTDEFSHAVNCLRLIFEMLGCKLWLGTTLSPSMMRNSLLGQCFHTRNEKTLQDGEHEKQRRHLLYFLLHQVPVSSNFSILMRKKACQIALQIVLRGYKMDPPCAPFECAHMGPSLVSSLKDFSLHNSLRQPAFDLIQTIIVSDAAALITSVLKYQTRPSTQGSSFDEFDEGEDRVSFAVDDEEKDSNIWKEFSLQGQITSRECKGWMCIPMLWFDVLIEIDPSVLPISFSKAVFWALSRFSMVEPGNSTELVLPVRNWLASCAKDVSVLFGWKVPTGSDDGGNGTESKNSIDVSLMCIPLVRTFKRFAAHYVALMEQSELKKQWTWEPRMAESLILLLVDPNDSVRQVDRLILEQVSGTRGLASGLQFLCSCGSSLSAMFLGLRHALGLVQLESVLSNFQTLHHFFFVLSKLLKEGISCNQILHGNPWDDGTNFSSQGGFLWQPVFDSVYRKASEASFSVDVRYLEAFCFLVSKTAWPAIKKCLLEGKAFVDHKISQMTCVRVLEILPIVFQRLLPSPCRPSDSSELMVSPLVDLRWLFDLMDWGKSSLPVVVRYWKQTVASLLALLKDSCSMHSESKIKVVEKLILSENVSMDELMEQVSRLSISLLKDDAFKIMKTDSKAESAISKFLSPLASDAKASTLEDPNVQLLDSTIVDVGKDTADNIVVLSDDEAEQKGSMSSPHTLKLDDMTVAPASPKKVFLGGLVEEESSKVIVSENMIMSFQQKDSSYDSGPATRKEKPYTEKSKVPPSSLKIKGTDKDIECHVDDSEVPKLITNLKKSTEIVNAKSSTLSSSMTVSEARRIIKELVDDAGDDPLECALEKARHNQLSLKKLSSSVPKRQVIQLNLPGENRSSYLHKLEANIKRFKPPKLDDWYRPILELDFFSVVGLASTSENQSQTIGQLREVPICFDSHDQYVDIFRPLVLEEFKAQLQSSYLEMSSLEEMCCGSLSVLSVERIDDFHLVRCVHDINDSPTSKSCSENDLVLFTKQPPHSSSHEVHMVGKVERCEKDNKRRSNIIVIRLYFQAGSARLNRARKLLLERSRWYVTRVMSLTPQLREFQALSALKDIPLVPIILRPTSLPSMQNESRKVDLRKLSQPFQDILKSSFNESQLQAITVAISSDSKKEFDMSLIQGPPGTGKTRTIVAIVSALFASPMKRITATKGPSKGNSEPNNTAGFNSRSKISQSVAIARAWQDAALARQLNRDAEKGMVSMERSARGRVLICAQSNAAVDELVSRISVEGLCGSHGKMYKPYLVRVGNAKTVHPNSLPFFIDTLVDHRLAEEKMTSEDGNTSSGDSSMTLRSDLEKLVDRIRFYEAKRASLRDGNSGLKDSIGDEILKEEDDKEMSDAEIGAKLRKLYEQKKQAYENLAAAQAREKKANEERRALRHKLRRSILKEAEIVVTTLSGCGGGLYEVCSESVSSNKFCGSSENTLFDAVVIDEAAQALEPATLIPLQLLKSNKTKCIMVGDPKQLPATVLSSVASKYLYQCSMFERLQRAGYPVTMLTQQYRMHPEICRFPSLHFYDGKLLNGENMSSKSAPFHETQGLGPYVFFDVVDGVERQGKSSGAMSLYNDCEADAAVELLKGFKRRYPSEFVGGRIGIITPYKCQLSFLRSRFSNAFGSSITADMEFNTVDGFQGREVDILVLSTVRASDTSSGSGGKNSTSIGFVADIRRMNVALTRAKLSLWILGNARTLRKNENWAALVKDAEKRNLVISVRRPYDSVLKATFTKHNRLENSGSNSRLSMKNENIMSSCNDAKMNSKERSGKKSKYIGSEGLTKGPKDGDVPHVSETSEDTQSDRRRGRHENEISGKKLAKGSQSSKSLSEIPETGEYPVHFKQGRVGDERSFPEKPNDRKGHRRYSDCKGSSVLGEEVMNCRSKGKEFNQKQPDLENSLHKVTSENRRTNSDRSDHAMHDNSKGSKSQILKEPTASSERQWGQKNVVVSNPSSEGSHKDSNDSGRAPKSVLLAQRKQQRDAVDALLSSSLISSKKPEAALGSLPVKRPLSSTSVTPDGIKPPKARKGMGSASQERIGQDHGKRDKSSTSRGKG</sequence>
<name>A0AAN8UII0_9MAGN</name>
<feature type="compositionally biased region" description="Basic and acidic residues" evidence="6">
    <location>
        <begin position="2157"/>
        <end position="2179"/>
    </location>
</feature>
<keyword evidence="11" id="KW-1185">Reference proteome</keyword>
<evidence type="ECO:0000256" key="6">
    <source>
        <dbReference type="SAM" id="MobiDB-lite"/>
    </source>
</evidence>
<dbReference type="EMBL" id="JBAMMX010000028">
    <property type="protein sequence ID" value="KAK6911188.1"/>
    <property type="molecule type" value="Genomic_DNA"/>
</dbReference>
<evidence type="ECO:0000256" key="4">
    <source>
        <dbReference type="ARBA" id="ARBA00022840"/>
    </source>
</evidence>
<feature type="domain" description="DNA2/NAM7 helicase-like C-terminal" evidence="8">
    <location>
        <begin position="1801"/>
        <end position="2007"/>
    </location>
</feature>
<dbReference type="InterPro" id="IPR045055">
    <property type="entry name" value="DNA2/NAM7-like"/>
</dbReference>
<evidence type="ECO:0000259" key="8">
    <source>
        <dbReference type="Pfam" id="PF13087"/>
    </source>
</evidence>
<feature type="region of interest" description="Disordered" evidence="6">
    <location>
        <begin position="1035"/>
        <end position="1061"/>
    </location>
</feature>
<comment type="caution">
    <text evidence="10">The sequence shown here is derived from an EMBL/GenBank/DDBJ whole genome shotgun (WGS) entry which is preliminary data.</text>
</comment>
<feature type="domain" description="Helicase SEN1 beta-barrel" evidence="9">
    <location>
        <begin position="1255"/>
        <end position="1361"/>
    </location>
</feature>
<dbReference type="Pfam" id="PF13086">
    <property type="entry name" value="AAA_11"/>
    <property type="match status" value="1"/>
</dbReference>
<keyword evidence="3 10" id="KW-0347">Helicase</keyword>
<dbReference type="InterPro" id="IPR041679">
    <property type="entry name" value="DNA2/NAM7-like_C"/>
</dbReference>
<accession>A0AAN8UII0</accession>
<dbReference type="Pfam" id="PF23576">
    <property type="entry name" value="SEN1_barrel"/>
    <property type="match status" value="1"/>
</dbReference>
<evidence type="ECO:0000259" key="9">
    <source>
        <dbReference type="Pfam" id="PF23576"/>
    </source>
</evidence>
<feature type="coiled-coil region" evidence="5">
    <location>
        <begin position="1669"/>
        <end position="1705"/>
    </location>
</feature>
<evidence type="ECO:0000256" key="3">
    <source>
        <dbReference type="ARBA" id="ARBA00022806"/>
    </source>
</evidence>
<reference evidence="10 11" key="1">
    <citation type="submission" date="2023-12" db="EMBL/GenBank/DDBJ databases">
        <title>A high-quality genome assembly for Dillenia turbinata (Dilleniales).</title>
        <authorList>
            <person name="Chanderbali A."/>
        </authorList>
    </citation>
    <scope>NUCLEOTIDE SEQUENCE [LARGE SCALE GENOMIC DNA]</scope>
    <source>
        <strain evidence="10">LSX21</strain>
        <tissue evidence="10">Leaf</tissue>
    </source>
</reference>
<feature type="compositionally biased region" description="Polar residues" evidence="6">
    <location>
        <begin position="2236"/>
        <end position="2266"/>
    </location>
</feature>
<evidence type="ECO:0000313" key="10">
    <source>
        <dbReference type="EMBL" id="KAK6911188.1"/>
    </source>
</evidence>
<dbReference type="GO" id="GO:0016787">
    <property type="term" value="F:hydrolase activity"/>
    <property type="evidence" value="ECO:0007669"/>
    <property type="project" value="UniProtKB-KW"/>
</dbReference>
<dbReference type="InterPro" id="IPR047187">
    <property type="entry name" value="SF1_C_Upf1"/>
</dbReference>
<dbReference type="PANTHER" id="PTHR10887:SF495">
    <property type="entry name" value="HELICASE SENATAXIN ISOFORM X1-RELATED"/>
    <property type="match status" value="1"/>
</dbReference>
<keyword evidence="4" id="KW-0067">ATP-binding</keyword>
<protein>
    <submittedName>
        <fullName evidence="10">DNA2/NAM7 helicase-like, C-terminal</fullName>
    </submittedName>
</protein>
<gene>
    <name evidence="10" type="ORF">RJ641_023281</name>
</gene>
<feature type="region of interest" description="Disordered" evidence="6">
    <location>
        <begin position="2073"/>
        <end position="2365"/>
    </location>
</feature>
<dbReference type="GO" id="GO:0005694">
    <property type="term" value="C:chromosome"/>
    <property type="evidence" value="ECO:0007669"/>
    <property type="project" value="UniProtKB-ARBA"/>
</dbReference>
<organism evidence="10 11">
    <name type="scientific">Dillenia turbinata</name>
    <dbReference type="NCBI Taxonomy" id="194707"/>
    <lineage>
        <taxon>Eukaryota</taxon>
        <taxon>Viridiplantae</taxon>
        <taxon>Streptophyta</taxon>
        <taxon>Embryophyta</taxon>
        <taxon>Tracheophyta</taxon>
        <taxon>Spermatophyta</taxon>
        <taxon>Magnoliopsida</taxon>
        <taxon>eudicotyledons</taxon>
        <taxon>Gunneridae</taxon>
        <taxon>Pentapetalae</taxon>
        <taxon>Dilleniales</taxon>
        <taxon>Dilleniaceae</taxon>
        <taxon>Dillenia</taxon>
    </lineage>
</organism>
<feature type="compositionally biased region" description="Basic and acidic residues" evidence="6">
    <location>
        <begin position="2196"/>
        <end position="2235"/>
    </location>
</feature>
<keyword evidence="1" id="KW-0547">Nucleotide-binding</keyword>
<proteinExistence type="predicted"/>
<feature type="compositionally biased region" description="Basic and acidic residues" evidence="6">
    <location>
        <begin position="2113"/>
        <end position="2127"/>
    </location>
</feature>
<evidence type="ECO:0000256" key="5">
    <source>
        <dbReference type="SAM" id="Coils"/>
    </source>
</evidence>
<dbReference type="Gene3D" id="3.40.50.300">
    <property type="entry name" value="P-loop containing nucleotide triphosphate hydrolases"/>
    <property type="match status" value="2"/>
</dbReference>
<dbReference type="GO" id="GO:0004386">
    <property type="term" value="F:helicase activity"/>
    <property type="evidence" value="ECO:0007669"/>
    <property type="project" value="UniProtKB-KW"/>
</dbReference>
<evidence type="ECO:0000259" key="7">
    <source>
        <dbReference type="Pfam" id="PF13086"/>
    </source>
</evidence>
<evidence type="ECO:0000256" key="1">
    <source>
        <dbReference type="ARBA" id="ARBA00022741"/>
    </source>
</evidence>
<evidence type="ECO:0000256" key="2">
    <source>
        <dbReference type="ARBA" id="ARBA00022801"/>
    </source>
</evidence>
<dbReference type="GO" id="GO:0005524">
    <property type="term" value="F:ATP binding"/>
    <property type="evidence" value="ECO:0007669"/>
    <property type="project" value="UniProtKB-KW"/>
</dbReference>
<dbReference type="InterPro" id="IPR056474">
    <property type="entry name" value="SEN1_barrel"/>
</dbReference>
<dbReference type="InterPro" id="IPR027417">
    <property type="entry name" value="P-loop_NTPase"/>
</dbReference>
<dbReference type="PANTHER" id="PTHR10887">
    <property type="entry name" value="DNA2/NAM7 HELICASE FAMILY"/>
    <property type="match status" value="1"/>
</dbReference>
<feature type="domain" description="DNA2/NAM7 helicase helicase" evidence="7">
    <location>
        <begin position="1419"/>
        <end position="1793"/>
    </location>
</feature>
<dbReference type="CDD" id="cd18808">
    <property type="entry name" value="SF1_C_Upf1"/>
    <property type="match status" value="1"/>
</dbReference>